<dbReference type="InterPro" id="IPR000594">
    <property type="entry name" value="ThiF_NAD_FAD-bd"/>
</dbReference>
<dbReference type="PANTHER" id="PTHR10953">
    <property type="entry name" value="UBIQUITIN-ACTIVATING ENZYME E1"/>
    <property type="match status" value="1"/>
</dbReference>
<evidence type="ECO:0000313" key="3">
    <source>
        <dbReference type="EMBL" id="MBS1257345.1"/>
    </source>
</evidence>
<dbReference type="Pfam" id="PF00899">
    <property type="entry name" value="ThiF"/>
    <property type="match status" value="1"/>
</dbReference>
<dbReference type="GO" id="GO:0004792">
    <property type="term" value="F:thiosulfate-cyanide sulfurtransferase activity"/>
    <property type="evidence" value="ECO:0007669"/>
    <property type="project" value="TreeGrafter"/>
</dbReference>
<dbReference type="SUPFAM" id="SSF69572">
    <property type="entry name" value="Activating enzymes of the ubiquitin-like proteins"/>
    <property type="match status" value="1"/>
</dbReference>
<reference evidence="3" key="1">
    <citation type="journal article" date="2021" name="ISME J.">
        <title>Fine-scale metabolic discontinuity in a stratified prokaryote microbiome of a Red Sea deep halocline.</title>
        <authorList>
            <person name="Michoud G."/>
            <person name="Ngugi D.K."/>
            <person name="Barozzi A."/>
            <person name="Merlino G."/>
            <person name="Calleja M.L."/>
            <person name="Delgado-Huertas A."/>
            <person name="Moran X.A.G."/>
            <person name="Daffonchio D."/>
        </authorList>
    </citation>
    <scope>NUCLEOTIDE SEQUENCE</scope>
    <source>
        <strain evidence="3">SuakinDeep_MAG55_1</strain>
    </source>
</reference>
<evidence type="ECO:0000256" key="1">
    <source>
        <dbReference type="ARBA" id="ARBA00009919"/>
    </source>
</evidence>
<dbReference type="GO" id="GO:0008146">
    <property type="term" value="F:sulfotransferase activity"/>
    <property type="evidence" value="ECO:0007669"/>
    <property type="project" value="TreeGrafter"/>
</dbReference>
<dbReference type="InterPro" id="IPR045886">
    <property type="entry name" value="ThiF/MoeB/HesA"/>
</dbReference>
<name>A0A941VZQ7_9BACT</name>
<comment type="caution">
    <text evidence="3">The sequence shown here is derived from an EMBL/GenBank/DDBJ whole genome shotgun (WGS) entry which is preliminary data.</text>
</comment>
<evidence type="ECO:0000313" key="4">
    <source>
        <dbReference type="Proteomes" id="UP000722750"/>
    </source>
</evidence>
<dbReference type="PANTHER" id="PTHR10953:SF102">
    <property type="entry name" value="ADENYLYLTRANSFERASE AND SULFURTRANSFERASE MOCS3"/>
    <property type="match status" value="1"/>
</dbReference>
<dbReference type="Gene3D" id="3.40.50.720">
    <property type="entry name" value="NAD(P)-binding Rossmann-like Domain"/>
    <property type="match status" value="1"/>
</dbReference>
<accession>A0A941VZQ7</accession>
<evidence type="ECO:0000259" key="2">
    <source>
        <dbReference type="Pfam" id="PF00899"/>
    </source>
</evidence>
<comment type="similarity">
    <text evidence="1">Belongs to the HesA/MoeB/ThiF family.</text>
</comment>
<dbReference type="GO" id="GO:0016779">
    <property type="term" value="F:nucleotidyltransferase activity"/>
    <property type="evidence" value="ECO:0007669"/>
    <property type="project" value="TreeGrafter"/>
</dbReference>
<gene>
    <name evidence="3" type="ORF">MAG551_00387</name>
</gene>
<dbReference type="Proteomes" id="UP000722750">
    <property type="component" value="Unassembled WGS sequence"/>
</dbReference>
<dbReference type="EMBL" id="JAANXD010000020">
    <property type="protein sequence ID" value="MBS1257345.1"/>
    <property type="molecule type" value="Genomic_DNA"/>
</dbReference>
<dbReference type="AlphaFoldDB" id="A0A941VZQ7"/>
<dbReference type="GO" id="GO:0008641">
    <property type="term" value="F:ubiquitin-like modifier activating enzyme activity"/>
    <property type="evidence" value="ECO:0007669"/>
    <property type="project" value="InterPro"/>
</dbReference>
<dbReference type="GO" id="GO:0005829">
    <property type="term" value="C:cytosol"/>
    <property type="evidence" value="ECO:0007669"/>
    <property type="project" value="TreeGrafter"/>
</dbReference>
<dbReference type="CDD" id="cd00757">
    <property type="entry name" value="ThiF_MoeB_HesA_family"/>
    <property type="match status" value="1"/>
</dbReference>
<sequence length="345" mass="38126">MMDQSLERYSRQILLQHIGEECQKVLMDSNVVVVGCGALGTVSSSYLTRAGIGQIRIIDRDFIEESNLQRQLLFDENDIAEGLPKAITAQRKLRKINNKANIEGIVTDVNYANIEELTKGADIIIDGTDNFETRFLINDFCIKNNIPWIYGACIGSRGLTMNIVPSKTPCLRCVFETMPQMGTFPTCDTAGVIGPIAGIIGSIQATEAIKILTGKFESANKALIEVDVWDTKVKQIDVSDFMGLNDCPTCKLHTFKYLEAEDGVMTTLLCGKNAVQVMSRNSSNVDLVQLARRLTSVSNVSSNEFMLKFRVKDNEFTVFPDGRAIITGTNDLSTAKSLYSKYLGM</sequence>
<protein>
    <recommendedName>
        <fullName evidence="2">THIF-type NAD/FAD binding fold domain-containing protein</fullName>
    </recommendedName>
</protein>
<dbReference type="FunFam" id="3.40.50.720:FF:000080">
    <property type="entry name" value="Thiazole biosynthesis adenylyltransferase ThiF"/>
    <property type="match status" value="1"/>
</dbReference>
<organism evidence="3 4">
    <name type="scientific">Candidatus Scalindua arabica</name>
    <dbReference type="NCBI Taxonomy" id="1127984"/>
    <lineage>
        <taxon>Bacteria</taxon>
        <taxon>Pseudomonadati</taxon>
        <taxon>Planctomycetota</taxon>
        <taxon>Candidatus Brocadiia</taxon>
        <taxon>Candidatus Brocadiales</taxon>
        <taxon>Candidatus Scalinduaceae</taxon>
        <taxon>Candidatus Scalindua</taxon>
    </lineage>
</organism>
<proteinExistence type="inferred from homology"/>
<feature type="domain" description="THIF-type NAD/FAD binding fold" evidence="2">
    <location>
        <begin position="9"/>
        <end position="239"/>
    </location>
</feature>
<dbReference type="InterPro" id="IPR035985">
    <property type="entry name" value="Ubiquitin-activating_enz"/>
</dbReference>